<proteinExistence type="predicted"/>
<comment type="caution">
    <text evidence="1">The sequence shown here is derived from an EMBL/GenBank/DDBJ whole genome shotgun (WGS) entry which is preliminary data.</text>
</comment>
<dbReference type="EMBL" id="JBJJXI010000157">
    <property type="protein sequence ID" value="KAL3385393.1"/>
    <property type="molecule type" value="Genomic_DNA"/>
</dbReference>
<sequence length="167" mass="19379">MTVCSAETRLEDRGRNAIILGARSNTGLTLYKHLRCTSSESSTVGTCDSDFSSSPYLWQWRRYTFSIQECYFSRLYKTELQSSDDCGFKKAIVIRESLIIHDFALSSIWRIRSWKIREAKASEKCGENETIKSERYSMHLFKNQVAALTAKSHYVSTELKCFYQKYT</sequence>
<protein>
    <submittedName>
        <fullName evidence="1">Uncharacterized protein</fullName>
    </submittedName>
</protein>
<reference evidence="1 2" key="1">
    <citation type="journal article" date="2024" name="bioRxiv">
        <title>A reference genome for Trichogramma kaykai: A tiny desert-dwelling parasitoid wasp with competing sex-ratio distorters.</title>
        <authorList>
            <person name="Culotta J."/>
            <person name="Lindsey A.R."/>
        </authorList>
    </citation>
    <scope>NUCLEOTIDE SEQUENCE [LARGE SCALE GENOMIC DNA]</scope>
    <source>
        <strain evidence="1 2">KSX58</strain>
    </source>
</reference>
<evidence type="ECO:0000313" key="1">
    <source>
        <dbReference type="EMBL" id="KAL3385393.1"/>
    </source>
</evidence>
<keyword evidence="2" id="KW-1185">Reference proteome</keyword>
<evidence type="ECO:0000313" key="2">
    <source>
        <dbReference type="Proteomes" id="UP001627154"/>
    </source>
</evidence>
<dbReference type="AlphaFoldDB" id="A0ABD2VXM4"/>
<gene>
    <name evidence="1" type="ORF">TKK_018964</name>
</gene>
<accession>A0ABD2VXM4</accession>
<organism evidence="1 2">
    <name type="scientific">Trichogramma kaykai</name>
    <dbReference type="NCBI Taxonomy" id="54128"/>
    <lineage>
        <taxon>Eukaryota</taxon>
        <taxon>Metazoa</taxon>
        <taxon>Ecdysozoa</taxon>
        <taxon>Arthropoda</taxon>
        <taxon>Hexapoda</taxon>
        <taxon>Insecta</taxon>
        <taxon>Pterygota</taxon>
        <taxon>Neoptera</taxon>
        <taxon>Endopterygota</taxon>
        <taxon>Hymenoptera</taxon>
        <taxon>Apocrita</taxon>
        <taxon>Proctotrupomorpha</taxon>
        <taxon>Chalcidoidea</taxon>
        <taxon>Trichogrammatidae</taxon>
        <taxon>Trichogramma</taxon>
    </lineage>
</organism>
<name>A0ABD2VXM4_9HYME</name>
<dbReference type="Proteomes" id="UP001627154">
    <property type="component" value="Unassembled WGS sequence"/>
</dbReference>